<sequence>MFNKDHTKPSAELTALLLPKEKVLHVISLATGQAAATRRGLVVVDNTNYFSAAWHEVKQAVYRDDESSITITFQDPAREKVRLLTEKSDPIRFMDEIREGVEEAQVASLARSLPNGTRVSVAILRHDNGKLFSFVSADGYVPEKYLSRVVALESELRDQVGMPLRPSADEPTLGAD</sequence>
<keyword evidence="2" id="KW-1185">Reference proteome</keyword>
<proteinExistence type="predicted"/>
<dbReference type="STRING" id="33007.HMPREF3198_01847"/>
<evidence type="ECO:0000313" key="2">
    <source>
        <dbReference type="Proteomes" id="UP000235122"/>
    </source>
</evidence>
<organism evidence="1 2">
    <name type="scientific">Winkia neuii</name>
    <dbReference type="NCBI Taxonomy" id="33007"/>
    <lineage>
        <taxon>Bacteria</taxon>
        <taxon>Bacillati</taxon>
        <taxon>Actinomycetota</taxon>
        <taxon>Actinomycetes</taxon>
        <taxon>Actinomycetales</taxon>
        <taxon>Actinomycetaceae</taxon>
        <taxon>Winkia</taxon>
    </lineage>
</organism>
<gene>
    <name evidence="1" type="ORF">CYJ19_10100</name>
</gene>
<protein>
    <submittedName>
        <fullName evidence="1">Uncharacterized protein</fullName>
    </submittedName>
</protein>
<dbReference type="EMBL" id="PKKO01000006">
    <property type="protein sequence ID" value="PKY71561.1"/>
    <property type="molecule type" value="Genomic_DNA"/>
</dbReference>
<evidence type="ECO:0000313" key="1">
    <source>
        <dbReference type="EMBL" id="PKY71561.1"/>
    </source>
</evidence>
<dbReference type="Proteomes" id="UP000235122">
    <property type="component" value="Unassembled WGS sequence"/>
</dbReference>
<reference evidence="1 2" key="1">
    <citation type="submission" date="2017-12" db="EMBL/GenBank/DDBJ databases">
        <title>Phylogenetic diversity of female urinary microbiome.</title>
        <authorList>
            <person name="Thomas-White K."/>
            <person name="Wolfe A.J."/>
        </authorList>
    </citation>
    <scope>NUCLEOTIDE SEQUENCE [LARGE SCALE GENOMIC DNA]</scope>
    <source>
        <strain evidence="1 2">UMB0402</strain>
    </source>
</reference>
<dbReference type="AlphaFoldDB" id="A0A2I1IKB7"/>
<dbReference type="GeneID" id="35867203"/>
<name>A0A2I1IKB7_9ACTO</name>
<dbReference type="RefSeq" id="WP_024331564.1">
    <property type="nucleotide sequence ID" value="NZ_JASOXK010000004.1"/>
</dbReference>
<comment type="caution">
    <text evidence="1">The sequence shown here is derived from an EMBL/GenBank/DDBJ whole genome shotgun (WGS) entry which is preliminary data.</text>
</comment>
<accession>A0A2I1IKB7</accession>